<comment type="catalytic activity">
    <reaction evidence="10">
        <text>D-erythro-1-(imidazol-4-yl)glycerol 3-phosphate = 3-(imidazol-4-yl)-2-oxopropyl phosphate + H2O</text>
        <dbReference type="Rhea" id="RHEA:11040"/>
        <dbReference type="ChEBI" id="CHEBI:15377"/>
        <dbReference type="ChEBI" id="CHEBI:57766"/>
        <dbReference type="ChEBI" id="CHEBI:58278"/>
        <dbReference type="EC" id="4.2.1.19"/>
    </reaction>
</comment>
<dbReference type="InterPro" id="IPR005954">
    <property type="entry name" value="HisB_N"/>
</dbReference>
<dbReference type="PANTHER" id="PTHR23133">
    <property type="entry name" value="IMIDAZOLEGLYCEROL-PHOSPHATE DEHYDRATASE HIS7"/>
    <property type="match status" value="1"/>
</dbReference>
<evidence type="ECO:0000313" key="12">
    <source>
        <dbReference type="Proteomes" id="UP000829542"/>
    </source>
</evidence>
<dbReference type="InterPro" id="IPR020566">
    <property type="entry name" value="His_synth_bifunc_HisB"/>
</dbReference>
<dbReference type="HAMAP" id="MF_00076">
    <property type="entry name" value="HisB"/>
    <property type="match status" value="1"/>
</dbReference>
<dbReference type="CDD" id="cd07503">
    <property type="entry name" value="HAD_HisB-N"/>
    <property type="match status" value="1"/>
</dbReference>
<feature type="binding site" evidence="10">
    <location>
        <position position="100"/>
    </location>
    <ligand>
        <name>Zn(2+)</name>
        <dbReference type="ChEBI" id="CHEBI:29105"/>
    </ligand>
</feature>
<keyword evidence="8 10" id="KW-0456">Lyase</keyword>
<gene>
    <name evidence="10 11" type="primary">hisB</name>
    <name evidence="11" type="ORF">MMG00_05510</name>
</gene>
<evidence type="ECO:0000256" key="4">
    <source>
        <dbReference type="ARBA" id="ARBA00022723"/>
    </source>
</evidence>
<comment type="catalytic activity">
    <reaction evidence="10">
        <text>L-histidinol phosphate + H2O = L-histidinol + phosphate</text>
        <dbReference type="Rhea" id="RHEA:14465"/>
        <dbReference type="ChEBI" id="CHEBI:15377"/>
        <dbReference type="ChEBI" id="CHEBI:43474"/>
        <dbReference type="ChEBI" id="CHEBI:57699"/>
        <dbReference type="ChEBI" id="CHEBI:57980"/>
        <dbReference type="EC" id="3.1.3.15"/>
    </reaction>
</comment>
<reference evidence="11 12" key="1">
    <citation type="submission" date="2022-03" db="EMBL/GenBank/DDBJ databases">
        <title>Ignatzschineria rhizosphaerae HR5S32.</title>
        <authorList>
            <person name="Sun J.Q."/>
            <person name="Feng J.Y."/>
        </authorList>
    </citation>
    <scope>NUCLEOTIDE SEQUENCE [LARGE SCALE GENOMIC DNA]</scope>
    <source>
        <strain evidence="11 12">HR5S32</strain>
    </source>
</reference>
<dbReference type="InterPro" id="IPR036412">
    <property type="entry name" value="HAD-like_sf"/>
</dbReference>
<feature type="binding site" evidence="10">
    <location>
        <position position="8"/>
    </location>
    <ligand>
        <name>Mg(2+)</name>
        <dbReference type="ChEBI" id="CHEBI:18420"/>
    </ligand>
</feature>
<dbReference type="Pfam" id="PF13242">
    <property type="entry name" value="Hydrolase_like"/>
    <property type="match status" value="1"/>
</dbReference>
<comment type="similarity">
    <text evidence="10">In the N-terminal section; belongs to the histidinol-phosphatase family.</text>
</comment>
<evidence type="ECO:0000256" key="10">
    <source>
        <dbReference type="HAMAP-Rule" id="MF_01022"/>
    </source>
</evidence>
<name>A0ABY3X977_9GAMM</name>
<dbReference type="SUPFAM" id="SSF56784">
    <property type="entry name" value="HAD-like"/>
    <property type="match status" value="1"/>
</dbReference>
<evidence type="ECO:0000256" key="1">
    <source>
        <dbReference type="ARBA" id="ARBA00005047"/>
    </source>
</evidence>
<dbReference type="InterPro" id="IPR023214">
    <property type="entry name" value="HAD_sf"/>
</dbReference>
<evidence type="ECO:0000256" key="8">
    <source>
        <dbReference type="ARBA" id="ARBA00023239"/>
    </source>
</evidence>
<feature type="binding site" evidence="10">
    <location>
        <position position="102"/>
    </location>
    <ligand>
        <name>Zn(2+)</name>
        <dbReference type="ChEBI" id="CHEBI:29105"/>
    </ligand>
</feature>
<keyword evidence="7 10" id="KW-0368">Histidine biosynthesis</keyword>
<dbReference type="EMBL" id="CP093379">
    <property type="protein sequence ID" value="UNM97305.1"/>
    <property type="molecule type" value="Genomic_DNA"/>
</dbReference>
<comment type="pathway">
    <text evidence="1 10">Amino-acid biosynthesis; L-histidine biosynthesis; L-histidine from 5-phospho-alpha-D-ribose 1-diphosphate: step 6/9.</text>
</comment>
<dbReference type="InterPro" id="IPR006549">
    <property type="entry name" value="HAD-SF_hydro_IIIA"/>
</dbReference>
<dbReference type="InterPro" id="IPR006543">
    <property type="entry name" value="Histidinol-phos"/>
</dbReference>
<dbReference type="Pfam" id="PF00475">
    <property type="entry name" value="IGPD"/>
    <property type="match status" value="1"/>
</dbReference>
<dbReference type="GO" id="GO:0004424">
    <property type="term" value="F:imidazoleglycerol-phosphate dehydratase activity"/>
    <property type="evidence" value="ECO:0007669"/>
    <property type="project" value="UniProtKB-EC"/>
</dbReference>
<dbReference type="NCBIfam" id="TIGR01662">
    <property type="entry name" value="HAD-SF-IIIA"/>
    <property type="match status" value="1"/>
</dbReference>
<comment type="similarity">
    <text evidence="10">In the C-terminal section; belongs to the imidazoleglycerol-phosphate dehydratase family.</text>
</comment>
<dbReference type="CDD" id="cd07914">
    <property type="entry name" value="IGPD"/>
    <property type="match status" value="1"/>
</dbReference>
<dbReference type="InterPro" id="IPR000807">
    <property type="entry name" value="ImidazoleglycerolP_deHydtase"/>
</dbReference>
<dbReference type="NCBIfam" id="TIGR01656">
    <property type="entry name" value="Histidinol-ppas"/>
    <property type="match status" value="1"/>
</dbReference>
<accession>A0ABY3X977</accession>
<evidence type="ECO:0000256" key="2">
    <source>
        <dbReference type="ARBA" id="ARBA00022490"/>
    </source>
</evidence>
<dbReference type="EC" id="3.1.3.15" evidence="10"/>
<keyword evidence="2 10" id="KW-0963">Cytoplasm</keyword>
<keyword evidence="12" id="KW-1185">Reference proteome</keyword>
<keyword evidence="10" id="KW-0862">Zinc</keyword>
<dbReference type="PROSITE" id="PS00954">
    <property type="entry name" value="IGP_DEHYDRATASE_1"/>
    <property type="match status" value="1"/>
</dbReference>
<feature type="binding site" evidence="10">
    <location>
        <position position="129"/>
    </location>
    <ligand>
        <name>Mg(2+)</name>
        <dbReference type="ChEBI" id="CHEBI:18420"/>
    </ligand>
</feature>
<feature type="active site" description="Nucleophile" evidence="10">
    <location>
        <position position="8"/>
    </location>
</feature>
<organism evidence="11 12">
    <name type="scientific">Ignatzschineria rhizosphaerae</name>
    <dbReference type="NCBI Taxonomy" id="2923279"/>
    <lineage>
        <taxon>Bacteria</taxon>
        <taxon>Pseudomonadati</taxon>
        <taxon>Pseudomonadota</taxon>
        <taxon>Gammaproteobacteria</taxon>
        <taxon>Cardiobacteriales</taxon>
        <taxon>Ignatzschineriaceae</taxon>
        <taxon>Ignatzschineria</taxon>
    </lineage>
</organism>
<proteinExistence type="inferred from homology"/>
<comment type="subcellular location">
    <subcellularLocation>
        <location evidence="10">Cytoplasm</location>
    </subcellularLocation>
</comment>
<comment type="pathway">
    <text evidence="10">Amino-acid biosynthesis; L-histidine biosynthesis; L-histidine from 5-phospho-alpha-D-ribose 1-diphosphate: step 8/9.</text>
</comment>
<dbReference type="InterPro" id="IPR020565">
    <property type="entry name" value="ImidazoleglycerP_deHydtase_CS"/>
</dbReference>
<dbReference type="PROSITE" id="PS00955">
    <property type="entry name" value="IGP_DEHYDRATASE_2"/>
    <property type="match status" value="1"/>
</dbReference>
<feature type="binding site" evidence="10">
    <location>
        <position position="94"/>
    </location>
    <ligand>
        <name>Zn(2+)</name>
        <dbReference type="ChEBI" id="CHEBI:29105"/>
    </ligand>
</feature>
<dbReference type="Proteomes" id="UP000829542">
    <property type="component" value="Chromosome"/>
</dbReference>
<dbReference type="EC" id="4.2.1.19" evidence="10"/>
<dbReference type="NCBIfam" id="NF003937">
    <property type="entry name" value="PRK05446.1"/>
    <property type="match status" value="1"/>
</dbReference>
<feature type="region of interest" description="Imidazoleglycerol-phosphate dehydratase" evidence="10">
    <location>
        <begin position="174"/>
        <end position="367"/>
    </location>
</feature>
<dbReference type="Gene3D" id="3.30.230.40">
    <property type="entry name" value="Imidazole glycerol phosphate dehydratase, domain 1"/>
    <property type="match status" value="2"/>
</dbReference>
<sequence length="367" mass="41488">MQNILFIDRDGTLIDEPKTDFQIDSLEKLIFEPRVIPALLELQQAGYRFVIVSNQDGLGTPSNPQDQFDIPHNRMMETFESQGVIFDDVLLCPHFTEDNCDCRKPKVGMVQAYLDEKRFNPENSYVIGDRETDLGLAENMGIEGILYHPQEMNWDLIVERLLNKGVVKAGREPRVAVIERKTKETDIKIALFLDETGASNISTGLPFFDHMLDQIATHGGFRMDVMVNGDLEIDDHHTVEDTGIALGEALREALGDKRGIARFGFNQFEFILPMDECRAFCTLDLSGRAHIDFKATFDREMVGTFSTEMVPHFFRSLAYAMASTLHLKAEGVNTHHKIESLFKVFGRTLRQAVKVESDVLPSSKGLL</sequence>
<evidence type="ECO:0000256" key="5">
    <source>
        <dbReference type="ARBA" id="ARBA00022801"/>
    </source>
</evidence>
<dbReference type="PANTHER" id="PTHR23133:SF2">
    <property type="entry name" value="IMIDAZOLEGLYCEROL-PHOSPHATE DEHYDRATASE"/>
    <property type="match status" value="1"/>
</dbReference>
<keyword evidence="9 10" id="KW-0511">Multifunctional enzyme</keyword>
<dbReference type="InterPro" id="IPR038494">
    <property type="entry name" value="IGPD_sf"/>
</dbReference>
<keyword evidence="3 10" id="KW-0028">Amino-acid biosynthesis</keyword>
<feature type="active site" description="Proton donor" evidence="10">
    <location>
        <position position="10"/>
    </location>
</feature>
<dbReference type="Gene3D" id="3.40.50.1000">
    <property type="entry name" value="HAD superfamily/HAD-like"/>
    <property type="match status" value="1"/>
</dbReference>
<keyword evidence="5 10" id="KW-0378">Hydrolase</keyword>
<evidence type="ECO:0000256" key="9">
    <source>
        <dbReference type="ARBA" id="ARBA00023268"/>
    </source>
</evidence>
<dbReference type="InterPro" id="IPR020568">
    <property type="entry name" value="Ribosomal_Su5_D2-typ_SF"/>
</dbReference>
<dbReference type="NCBIfam" id="NF002111">
    <property type="entry name" value="PRK00951.2-1"/>
    <property type="match status" value="1"/>
</dbReference>
<evidence type="ECO:0000256" key="6">
    <source>
        <dbReference type="ARBA" id="ARBA00022842"/>
    </source>
</evidence>
<dbReference type="HAMAP" id="MF_01022">
    <property type="entry name" value="Bifunc_HisB"/>
    <property type="match status" value="1"/>
</dbReference>
<dbReference type="GO" id="GO:0004401">
    <property type="term" value="F:histidinol-phosphatase activity"/>
    <property type="evidence" value="ECO:0007669"/>
    <property type="project" value="UniProtKB-EC"/>
</dbReference>
<evidence type="ECO:0000256" key="3">
    <source>
        <dbReference type="ARBA" id="ARBA00022605"/>
    </source>
</evidence>
<keyword evidence="4 10" id="KW-0479">Metal-binding</keyword>
<dbReference type="RefSeq" id="WP_242152563.1">
    <property type="nucleotide sequence ID" value="NZ_CP093379.1"/>
</dbReference>
<protein>
    <recommendedName>
        <fullName evidence="10">Histidine biosynthesis bifunctional protein HisB</fullName>
    </recommendedName>
    <domain>
        <recommendedName>
            <fullName evidence="10">Histidinol-phosphatase</fullName>
            <ecNumber evidence="10">3.1.3.15</ecNumber>
        </recommendedName>
    </domain>
    <domain>
        <recommendedName>
            <fullName evidence="10">Imidazoleglycerol-phosphate dehydratase</fullName>
            <shortName evidence="10">IGPD</shortName>
            <ecNumber evidence="10">4.2.1.19</ecNumber>
        </recommendedName>
    </domain>
</protein>
<evidence type="ECO:0000313" key="11">
    <source>
        <dbReference type="EMBL" id="UNM97305.1"/>
    </source>
</evidence>
<comment type="cofactor">
    <cofactor evidence="10">
        <name>Zn(2+)</name>
        <dbReference type="ChEBI" id="CHEBI:29105"/>
    </cofactor>
</comment>
<dbReference type="NCBIfam" id="TIGR01261">
    <property type="entry name" value="hisB_Nterm"/>
    <property type="match status" value="1"/>
</dbReference>
<feature type="binding site" evidence="10">
    <location>
        <position position="10"/>
    </location>
    <ligand>
        <name>Mg(2+)</name>
        <dbReference type="ChEBI" id="CHEBI:18420"/>
    </ligand>
</feature>
<dbReference type="SUPFAM" id="SSF54211">
    <property type="entry name" value="Ribosomal protein S5 domain 2-like"/>
    <property type="match status" value="2"/>
</dbReference>
<comment type="cofactor">
    <cofactor evidence="10">
        <name>Mg(2+)</name>
        <dbReference type="ChEBI" id="CHEBI:18420"/>
    </cofactor>
</comment>
<keyword evidence="6 10" id="KW-0460">Magnesium</keyword>
<feature type="region of interest" description="Histidinol-phosphatase" evidence="10">
    <location>
        <begin position="1"/>
        <end position="173"/>
    </location>
</feature>
<evidence type="ECO:0000256" key="7">
    <source>
        <dbReference type="ARBA" id="ARBA00023102"/>
    </source>
</evidence>
<feature type="binding site" evidence="10">
    <location>
        <position position="92"/>
    </location>
    <ligand>
        <name>Zn(2+)</name>
        <dbReference type="ChEBI" id="CHEBI:29105"/>
    </ligand>
</feature>